<accession>A0A560IP68</accession>
<gene>
    <name evidence="2" type="ORF">FBZ95_105565</name>
</gene>
<sequence length="172" mass="18295">MRPSEDCSPQSPDSRQFSPEQPLTPANFPVSDKPMVRGSITLIVLALVMPSLAAAETMSFGDSIGKLAASCGAEIVANCRGVNPDSTRLKECLSRNRDVLSPQCQSDYLGTFDAIQKRIAARVTVANACQREIVKVCGGSTKETSKSIPCLVSTPKGISNNCLKAVDDAGYR</sequence>
<dbReference type="Proteomes" id="UP000315914">
    <property type="component" value="Unassembled WGS sequence"/>
</dbReference>
<dbReference type="AlphaFoldDB" id="A0A560IP68"/>
<proteinExistence type="predicted"/>
<comment type="caution">
    <text evidence="2">The sequence shown here is derived from an EMBL/GenBank/DDBJ whole genome shotgun (WGS) entry which is preliminary data.</text>
</comment>
<keyword evidence="3" id="KW-1185">Reference proteome</keyword>
<feature type="compositionally biased region" description="Polar residues" evidence="1">
    <location>
        <begin position="7"/>
        <end position="21"/>
    </location>
</feature>
<dbReference type="STRING" id="1399419.A5906_11410"/>
<feature type="region of interest" description="Disordered" evidence="1">
    <location>
        <begin position="1"/>
        <end position="30"/>
    </location>
</feature>
<protein>
    <recommendedName>
        <fullName evidence="4">Cysteine rich repeat protein</fullName>
    </recommendedName>
</protein>
<evidence type="ECO:0008006" key="4">
    <source>
        <dbReference type="Google" id="ProtNLM"/>
    </source>
</evidence>
<organism evidence="2 3">
    <name type="scientific">Bradyrhizobium sacchari</name>
    <dbReference type="NCBI Taxonomy" id="1399419"/>
    <lineage>
        <taxon>Bacteria</taxon>
        <taxon>Pseudomonadati</taxon>
        <taxon>Pseudomonadota</taxon>
        <taxon>Alphaproteobacteria</taxon>
        <taxon>Hyphomicrobiales</taxon>
        <taxon>Nitrobacteraceae</taxon>
        <taxon>Bradyrhizobium</taxon>
    </lineage>
</organism>
<evidence type="ECO:0000313" key="2">
    <source>
        <dbReference type="EMBL" id="TWB74312.1"/>
    </source>
</evidence>
<dbReference type="EMBL" id="VITW01000005">
    <property type="protein sequence ID" value="TWB74312.1"/>
    <property type="molecule type" value="Genomic_DNA"/>
</dbReference>
<evidence type="ECO:0000313" key="3">
    <source>
        <dbReference type="Proteomes" id="UP000315914"/>
    </source>
</evidence>
<name>A0A560IP68_9BRAD</name>
<reference evidence="2 3" key="1">
    <citation type="submission" date="2019-06" db="EMBL/GenBank/DDBJ databases">
        <title>Genomic Encyclopedia of Type Strains, Phase IV (KMG-V): Genome sequencing to study the core and pangenomes of soil and plant-associated prokaryotes.</title>
        <authorList>
            <person name="Whitman W."/>
        </authorList>
    </citation>
    <scope>NUCLEOTIDE SEQUENCE [LARGE SCALE GENOMIC DNA]</scope>
    <source>
        <strain evidence="2 3">BR 10556</strain>
    </source>
</reference>
<evidence type="ECO:0000256" key="1">
    <source>
        <dbReference type="SAM" id="MobiDB-lite"/>
    </source>
</evidence>